<name>A0A8J1TD25_OWEFU</name>
<keyword evidence="4" id="KW-0963">Cytoplasm</keyword>
<feature type="region of interest" description="Disordered" evidence="5">
    <location>
        <begin position="101"/>
        <end position="183"/>
    </location>
</feature>
<dbReference type="Proteomes" id="UP000749559">
    <property type="component" value="Unassembled WGS sequence"/>
</dbReference>
<dbReference type="GO" id="GO:0005078">
    <property type="term" value="F:MAP-kinase scaffold activity"/>
    <property type="evidence" value="ECO:0007669"/>
    <property type="project" value="TreeGrafter"/>
</dbReference>
<evidence type="ECO:0000256" key="1">
    <source>
        <dbReference type="ARBA" id="ARBA00004496"/>
    </source>
</evidence>
<feature type="compositionally biased region" description="Low complexity" evidence="5">
    <location>
        <begin position="287"/>
        <end position="296"/>
    </location>
</feature>
<comment type="caution">
    <text evidence="6">The sequence shown here is derived from an EMBL/GenBank/DDBJ whole genome shotgun (WGS) entry which is preliminary data.</text>
</comment>
<dbReference type="GO" id="GO:0008432">
    <property type="term" value="F:JUN kinase binding"/>
    <property type="evidence" value="ECO:0007669"/>
    <property type="project" value="TreeGrafter"/>
</dbReference>
<dbReference type="AlphaFoldDB" id="A0A8J1TD25"/>
<gene>
    <name evidence="6" type="ORF">OFUS_LOCUS22806</name>
</gene>
<protein>
    <submittedName>
        <fullName evidence="6">Uncharacterized protein</fullName>
    </submittedName>
</protein>
<dbReference type="PANTHER" id="PTHR47437">
    <property type="entry name" value="JNK-INTERACTING PROTEIN 1-LIKE PROTEIN"/>
    <property type="match status" value="1"/>
</dbReference>
<reference evidence="6" key="1">
    <citation type="submission" date="2022-03" db="EMBL/GenBank/DDBJ databases">
        <authorList>
            <person name="Martin C."/>
        </authorList>
    </citation>
    <scope>NUCLEOTIDE SEQUENCE</scope>
</reference>
<accession>A0A8J1TD25</accession>
<dbReference type="InterPro" id="IPR006020">
    <property type="entry name" value="PTB/PI_dom"/>
</dbReference>
<dbReference type="EMBL" id="CAIIXF020000011">
    <property type="protein sequence ID" value="CAH1798698.1"/>
    <property type="molecule type" value="Genomic_DNA"/>
</dbReference>
<proteinExistence type="inferred from homology"/>
<dbReference type="GO" id="GO:0005737">
    <property type="term" value="C:cytoplasm"/>
    <property type="evidence" value="ECO:0007669"/>
    <property type="project" value="UniProtKB-SubCell"/>
</dbReference>
<dbReference type="Pfam" id="PF00640">
    <property type="entry name" value="PID"/>
    <property type="match status" value="1"/>
</dbReference>
<comment type="subcellular location">
    <subcellularLocation>
        <location evidence="1">Cytoplasm</location>
    </subcellularLocation>
</comment>
<dbReference type="GO" id="GO:0007254">
    <property type="term" value="P:JNK cascade"/>
    <property type="evidence" value="ECO:0007669"/>
    <property type="project" value="TreeGrafter"/>
</dbReference>
<dbReference type="FunFam" id="2.30.30.40:FF:000032">
    <property type="entry name" value="Putative C-Jun-amino-terminal kinase-interacting protein 2"/>
    <property type="match status" value="1"/>
</dbReference>
<dbReference type="SUPFAM" id="SSF50044">
    <property type="entry name" value="SH3-domain"/>
    <property type="match status" value="1"/>
</dbReference>
<comment type="similarity">
    <text evidence="2">Belongs to the JIP scaffold family.</text>
</comment>
<dbReference type="InterPro" id="IPR047178">
    <property type="entry name" value="JIP1_scaffold"/>
</dbReference>
<dbReference type="PROSITE" id="PS50002">
    <property type="entry name" value="SH3"/>
    <property type="match status" value="1"/>
</dbReference>
<dbReference type="Gene3D" id="2.30.29.30">
    <property type="entry name" value="Pleckstrin-homology domain (PH domain)/Phosphotyrosine-binding domain (PTB)"/>
    <property type="match status" value="1"/>
</dbReference>
<evidence type="ECO:0000256" key="4">
    <source>
        <dbReference type="ARBA" id="ARBA00022490"/>
    </source>
</evidence>
<feature type="non-terminal residue" evidence="6">
    <location>
        <position position="1"/>
    </location>
</feature>
<keyword evidence="3" id="KW-0728">SH3 domain</keyword>
<dbReference type="PROSITE" id="PS01179">
    <property type="entry name" value="PID"/>
    <property type="match status" value="1"/>
</dbReference>
<dbReference type="Gene3D" id="2.30.30.40">
    <property type="entry name" value="SH3 Domains"/>
    <property type="match status" value="1"/>
</dbReference>
<feature type="compositionally biased region" description="Low complexity" evidence="5">
    <location>
        <begin position="158"/>
        <end position="179"/>
    </location>
</feature>
<evidence type="ECO:0000313" key="6">
    <source>
        <dbReference type="EMBL" id="CAH1798698.1"/>
    </source>
</evidence>
<sequence length="585" mass="66082">SNVNMESDRLEVVHNTVDLTVNAEQYRLTHDINLDSMSLDSTQEVDSQHANLQYNGNPGGQLREDYLGNITNTALSLLDVEQTTNDEKVQKNIDYIRDKWNGDVTTYSSPKKQRNSEFGKLHQNGNSSTHVSITSSPRSKRGKSARRPRKLPEIPIKRTTPSPSVSKRSSMSSPMSVSSEGLMGESYDSTVGIATSNQSLAEELSNASGVGDSMKANNRISMNSDISDFSVDSGHGSEHTMEKSQQRIRTINGSFNNNEFVSCAPDPEFIEQQPKIDTQLDPNVQPSFDSSSKSQSTTKAFLSSSNQYLVEDSSPDEKPQKVTNKKTHKENLTSPTFPAIDPEVYEATHRVVHKFLPRHDDEMELEIGDPVYVYDEADDLWCEGVNLRTQERGIFPTVYATDLSFLEDEEDRKVSPRRFYLRFLGSIEINYHKGNDVLCQAIHKVAHTRRMTMNSAVPPLCSLEITEYGIKMTDKTKPQKPKKADSPSANFNIRKRIAKILSKHNKARHDHFFSLKNVSFCGYHPKNERYFGFITKHPVEMRFACHVFIGEDSTKCIAEAVGKAFKAFFQEYMAFTHPTEDIYLE</sequence>
<organism evidence="6 7">
    <name type="scientific">Owenia fusiformis</name>
    <name type="common">Polychaete worm</name>
    <dbReference type="NCBI Taxonomy" id="6347"/>
    <lineage>
        <taxon>Eukaryota</taxon>
        <taxon>Metazoa</taxon>
        <taxon>Spiralia</taxon>
        <taxon>Lophotrochozoa</taxon>
        <taxon>Annelida</taxon>
        <taxon>Polychaeta</taxon>
        <taxon>Sedentaria</taxon>
        <taxon>Canalipalpata</taxon>
        <taxon>Sabellida</taxon>
        <taxon>Oweniida</taxon>
        <taxon>Oweniidae</taxon>
        <taxon>Owenia</taxon>
    </lineage>
</organism>
<dbReference type="CDD" id="cd11801">
    <property type="entry name" value="SH3_JIP1_like"/>
    <property type="match status" value="1"/>
</dbReference>
<dbReference type="SMART" id="SM00326">
    <property type="entry name" value="SH3"/>
    <property type="match status" value="1"/>
</dbReference>
<dbReference type="InterPro" id="IPR001452">
    <property type="entry name" value="SH3_domain"/>
</dbReference>
<keyword evidence="7" id="KW-1185">Reference proteome</keyword>
<feature type="compositionally biased region" description="Polar residues" evidence="5">
    <location>
        <begin position="123"/>
        <end position="137"/>
    </location>
</feature>
<dbReference type="Pfam" id="PF00018">
    <property type="entry name" value="SH3_1"/>
    <property type="match status" value="1"/>
</dbReference>
<dbReference type="OrthoDB" id="5965083at2759"/>
<dbReference type="SUPFAM" id="SSF50729">
    <property type="entry name" value="PH domain-like"/>
    <property type="match status" value="1"/>
</dbReference>
<dbReference type="InterPro" id="IPR036028">
    <property type="entry name" value="SH3-like_dom_sf"/>
</dbReference>
<evidence type="ECO:0000256" key="3">
    <source>
        <dbReference type="ARBA" id="ARBA00022443"/>
    </source>
</evidence>
<dbReference type="CDD" id="cd01212">
    <property type="entry name" value="PTB_JIP"/>
    <property type="match status" value="1"/>
</dbReference>
<evidence type="ECO:0000256" key="5">
    <source>
        <dbReference type="SAM" id="MobiDB-lite"/>
    </source>
</evidence>
<feature type="compositionally biased region" description="Polar residues" evidence="5">
    <location>
        <begin position="297"/>
        <end position="308"/>
    </location>
</feature>
<dbReference type="SMART" id="SM00462">
    <property type="entry name" value="PTB"/>
    <property type="match status" value="1"/>
</dbReference>
<evidence type="ECO:0000313" key="7">
    <source>
        <dbReference type="Proteomes" id="UP000749559"/>
    </source>
</evidence>
<dbReference type="GO" id="GO:0046328">
    <property type="term" value="P:regulation of JNK cascade"/>
    <property type="evidence" value="ECO:0007669"/>
    <property type="project" value="InterPro"/>
</dbReference>
<feature type="region of interest" description="Disordered" evidence="5">
    <location>
        <begin position="279"/>
        <end position="338"/>
    </location>
</feature>
<feature type="compositionally biased region" description="Basic residues" evidence="5">
    <location>
        <begin position="138"/>
        <end position="149"/>
    </location>
</feature>
<dbReference type="InterPro" id="IPR011993">
    <property type="entry name" value="PH-like_dom_sf"/>
</dbReference>
<dbReference type="PANTHER" id="PTHR47437:SF4">
    <property type="entry name" value="JNK-INTERACTING PROTEIN 1-LIKE PROTEIN"/>
    <property type="match status" value="1"/>
</dbReference>
<evidence type="ECO:0000256" key="2">
    <source>
        <dbReference type="ARBA" id="ARBA00009866"/>
    </source>
</evidence>